<feature type="transmembrane region" description="Helical" evidence="6">
    <location>
        <begin position="48"/>
        <end position="69"/>
    </location>
</feature>
<evidence type="ECO:0000313" key="8">
    <source>
        <dbReference type="Proteomes" id="UP000317990"/>
    </source>
</evidence>
<dbReference type="Proteomes" id="UP000317990">
    <property type="component" value="Unassembled WGS sequence"/>
</dbReference>
<comment type="subcellular location">
    <subcellularLocation>
        <location evidence="1">Membrane</location>
        <topology evidence="1">Multi-pass membrane protein</topology>
    </subcellularLocation>
</comment>
<evidence type="ECO:0000256" key="4">
    <source>
        <dbReference type="ARBA" id="ARBA00022989"/>
    </source>
</evidence>
<comment type="caution">
    <text evidence="7">The sequence shown here is derived from an EMBL/GenBank/DDBJ whole genome shotgun (WGS) entry which is preliminary data.</text>
</comment>
<evidence type="ECO:0000256" key="6">
    <source>
        <dbReference type="SAM" id="Phobius"/>
    </source>
</evidence>
<dbReference type="PANTHER" id="PTHR13353">
    <property type="entry name" value="TRANSMEMBRANE PROTEIN 19"/>
    <property type="match status" value="1"/>
</dbReference>
<feature type="transmembrane region" description="Helical" evidence="6">
    <location>
        <begin position="90"/>
        <end position="107"/>
    </location>
</feature>
<evidence type="ECO:0000256" key="5">
    <source>
        <dbReference type="ARBA" id="ARBA00023136"/>
    </source>
</evidence>
<reference evidence="7 8" key="1">
    <citation type="journal article" date="2019" name="mSystems">
        <title>Life at home and on the roam: Genomic adaptions reflect the dual lifestyle of an intracellular, facultative symbiont.</title>
        <authorList>
            <person name="Burgsdorf I."/>
        </authorList>
    </citation>
    <scope>NUCLEOTIDE SEQUENCE [LARGE SCALE GENOMIC DNA]</scope>
    <source>
        <strain evidence="7">277cV</strain>
    </source>
</reference>
<name>A0A524RR43_9CHRO</name>
<sequence length="253" mass="25778">MPLLLTWLTALLVNLVLIAAATRLPLLTPRGWIHAGALGTVLWGCLGWRGWSLAVLYLAAGSLVTRLGLQRKQELGIAEGRDGRRGPENVWGSAAAATVVAICIALVDNHGGDPALLAALRLAFVASFAAKLADTCGSEIGKRWGRRTLRITDLCQVAPGTEGAVSLEGTLAGLLGALLLAGAAAALGLLGSSAAELSGALGQVVAVAVLASLAESWIGSVAQVRLGWLSNEAVNGLMTTLAAALSLLVSLAR</sequence>
<accession>A0A524RR43</accession>
<keyword evidence="5 6" id="KW-0472">Membrane</keyword>
<evidence type="ECO:0000256" key="3">
    <source>
        <dbReference type="ARBA" id="ARBA00022692"/>
    </source>
</evidence>
<evidence type="ECO:0000256" key="2">
    <source>
        <dbReference type="ARBA" id="ARBA00009012"/>
    </source>
</evidence>
<protein>
    <submittedName>
        <fullName evidence="7">DUF92 domain-containing protein</fullName>
    </submittedName>
</protein>
<dbReference type="AlphaFoldDB" id="A0A524RR43"/>
<dbReference type="EMBL" id="SRMO01000034">
    <property type="protein sequence ID" value="TGG94544.1"/>
    <property type="molecule type" value="Genomic_DNA"/>
</dbReference>
<dbReference type="PANTHER" id="PTHR13353:SF5">
    <property type="entry name" value="TRANSMEMBRANE PROTEIN 19"/>
    <property type="match status" value="1"/>
</dbReference>
<keyword evidence="3 6" id="KW-0812">Transmembrane</keyword>
<proteinExistence type="inferred from homology"/>
<evidence type="ECO:0000256" key="1">
    <source>
        <dbReference type="ARBA" id="ARBA00004141"/>
    </source>
</evidence>
<feature type="transmembrane region" description="Helical" evidence="6">
    <location>
        <begin position="197"/>
        <end position="214"/>
    </location>
</feature>
<feature type="transmembrane region" description="Helical" evidence="6">
    <location>
        <begin position="171"/>
        <end position="190"/>
    </location>
</feature>
<feature type="transmembrane region" description="Helical" evidence="6">
    <location>
        <begin position="234"/>
        <end position="252"/>
    </location>
</feature>
<dbReference type="InterPro" id="IPR002794">
    <property type="entry name" value="DUF92_TMEM19"/>
</dbReference>
<keyword evidence="4 6" id="KW-1133">Transmembrane helix</keyword>
<dbReference type="Pfam" id="PF01940">
    <property type="entry name" value="DUF92"/>
    <property type="match status" value="1"/>
</dbReference>
<gene>
    <name evidence="7" type="ORF">ERJ67_02535</name>
</gene>
<evidence type="ECO:0000313" key="7">
    <source>
        <dbReference type="EMBL" id="TGG94544.1"/>
    </source>
</evidence>
<comment type="similarity">
    <text evidence="2">Belongs to the TMEM19 family.</text>
</comment>
<organism evidence="7 8">
    <name type="scientific">Aphanocapsa feldmannii 277cV</name>
    <dbReference type="NCBI Taxonomy" id="2507553"/>
    <lineage>
        <taxon>Bacteria</taxon>
        <taxon>Bacillati</taxon>
        <taxon>Cyanobacteriota</taxon>
        <taxon>Cyanophyceae</taxon>
        <taxon>Oscillatoriophycideae</taxon>
        <taxon>Chroococcales</taxon>
        <taxon>Microcystaceae</taxon>
        <taxon>Aphanocapsa</taxon>
    </lineage>
</organism>
<dbReference type="GO" id="GO:0016020">
    <property type="term" value="C:membrane"/>
    <property type="evidence" value="ECO:0007669"/>
    <property type="project" value="UniProtKB-SubCell"/>
</dbReference>